<sequence length="310" mass="32563">MQVALRGWRLGVAVGVVILTVAGVVAASVIHRRALEASFRTHGIAFAVAFADAAEAWLASGDTQAIQRAAQLMFLGSVRYVQAVSNGVVRVDAQRAGRPDEPLSVLDSMPRIPLARYVRSPGGKYSVLDVAVPLLEGGPGYVRLGLDTQEIASGARAGTLVAVGAGFGLDLLVLGSLFLTGRRRLARVDDGQGAGTLTSAAAPGLVVDVSRKAAALNGVPLSLSPKLFSLLALLVSEPGRVFSDREILGAVWPASRYANAKDVKQHIYLLRKKLRGVQPGAEGMIVTVPGFGYRFEPPRRDGVDPPLVAC</sequence>
<dbReference type="PROSITE" id="PS51755">
    <property type="entry name" value="OMPR_PHOB"/>
    <property type="match status" value="1"/>
</dbReference>
<keyword evidence="3" id="KW-1133">Transmembrane helix</keyword>
<feature type="DNA-binding region" description="OmpR/PhoB-type" evidence="2">
    <location>
        <begin position="194"/>
        <end position="297"/>
    </location>
</feature>
<accession>A0A410FSB6</accession>
<evidence type="ECO:0000256" key="1">
    <source>
        <dbReference type="ARBA" id="ARBA00023125"/>
    </source>
</evidence>
<dbReference type="KEGG" id="bih:BIP78_0106"/>
<evidence type="ECO:0000259" key="4">
    <source>
        <dbReference type="PROSITE" id="PS51755"/>
    </source>
</evidence>
<proteinExistence type="predicted"/>
<name>A0A410FSB6_BIPS1</name>
<dbReference type="AlphaFoldDB" id="A0A410FSB6"/>
<reference evidence="6" key="1">
    <citation type="submission" date="2018-12" db="EMBL/GenBank/DDBJ databases">
        <title>Complete genome sequence of an uncultured bacterium of the candidate phylum Bipolaricaulota.</title>
        <authorList>
            <person name="Kadnikov V.V."/>
            <person name="Mardanov A.V."/>
            <person name="Beletsky A.V."/>
            <person name="Frank Y.A."/>
            <person name="Karnachuk O.V."/>
            <person name="Ravin N.V."/>
        </authorList>
    </citation>
    <scope>NUCLEOTIDE SEQUENCE [LARGE SCALE GENOMIC DNA]</scope>
</reference>
<dbReference type="GO" id="GO:0003677">
    <property type="term" value="F:DNA binding"/>
    <property type="evidence" value="ECO:0007669"/>
    <property type="project" value="UniProtKB-UniRule"/>
</dbReference>
<protein>
    <recommendedName>
        <fullName evidence="4">OmpR/PhoB-type domain-containing protein</fullName>
    </recommendedName>
</protein>
<dbReference type="CDD" id="cd00383">
    <property type="entry name" value="trans_reg_C"/>
    <property type="match status" value="1"/>
</dbReference>
<evidence type="ECO:0000313" key="6">
    <source>
        <dbReference type="Proteomes" id="UP000287233"/>
    </source>
</evidence>
<organism evidence="5 6">
    <name type="scientific">Bipolaricaulis sibiricus</name>
    <dbReference type="NCBI Taxonomy" id="2501609"/>
    <lineage>
        <taxon>Bacteria</taxon>
        <taxon>Candidatus Bipolaricaulota</taxon>
        <taxon>Candidatus Bipolaricaulia</taxon>
        <taxon>Candidatus Bipolaricaulales</taxon>
        <taxon>Candidatus Bipolaricaulaceae</taxon>
        <taxon>Candidatus Bipolaricaulis</taxon>
    </lineage>
</organism>
<dbReference type="SMART" id="SM00862">
    <property type="entry name" value="Trans_reg_C"/>
    <property type="match status" value="1"/>
</dbReference>
<dbReference type="InterPro" id="IPR016032">
    <property type="entry name" value="Sig_transdc_resp-reg_C-effctor"/>
</dbReference>
<feature type="domain" description="OmpR/PhoB-type" evidence="4">
    <location>
        <begin position="194"/>
        <end position="297"/>
    </location>
</feature>
<keyword evidence="1 2" id="KW-0238">DNA-binding</keyword>
<dbReference type="EMBL" id="CP034928">
    <property type="protein sequence ID" value="QAA75874.1"/>
    <property type="molecule type" value="Genomic_DNA"/>
</dbReference>
<dbReference type="Pfam" id="PF00486">
    <property type="entry name" value="Trans_reg_C"/>
    <property type="match status" value="1"/>
</dbReference>
<keyword evidence="3" id="KW-0472">Membrane</keyword>
<dbReference type="InterPro" id="IPR036388">
    <property type="entry name" value="WH-like_DNA-bd_sf"/>
</dbReference>
<evidence type="ECO:0000313" key="5">
    <source>
        <dbReference type="EMBL" id="QAA75874.1"/>
    </source>
</evidence>
<dbReference type="InterPro" id="IPR001867">
    <property type="entry name" value="OmpR/PhoB-type_DNA-bd"/>
</dbReference>
<keyword evidence="3" id="KW-0812">Transmembrane</keyword>
<evidence type="ECO:0000256" key="2">
    <source>
        <dbReference type="PROSITE-ProRule" id="PRU01091"/>
    </source>
</evidence>
<dbReference type="Proteomes" id="UP000287233">
    <property type="component" value="Chromosome"/>
</dbReference>
<dbReference type="SUPFAM" id="SSF46894">
    <property type="entry name" value="C-terminal effector domain of the bipartite response regulators"/>
    <property type="match status" value="1"/>
</dbReference>
<dbReference type="Gene3D" id="1.10.10.10">
    <property type="entry name" value="Winged helix-like DNA-binding domain superfamily/Winged helix DNA-binding domain"/>
    <property type="match status" value="1"/>
</dbReference>
<dbReference type="GO" id="GO:0006355">
    <property type="term" value="P:regulation of DNA-templated transcription"/>
    <property type="evidence" value="ECO:0007669"/>
    <property type="project" value="InterPro"/>
</dbReference>
<feature type="transmembrane region" description="Helical" evidence="3">
    <location>
        <begin position="157"/>
        <end position="179"/>
    </location>
</feature>
<evidence type="ECO:0000256" key="3">
    <source>
        <dbReference type="SAM" id="Phobius"/>
    </source>
</evidence>
<dbReference type="GO" id="GO:0000160">
    <property type="term" value="P:phosphorelay signal transduction system"/>
    <property type="evidence" value="ECO:0007669"/>
    <property type="project" value="InterPro"/>
</dbReference>
<gene>
    <name evidence="5" type="ORF">BIP78_0106</name>
</gene>